<dbReference type="RefSeq" id="WP_014201791.1">
    <property type="nucleotide sequence ID" value="NC_016599.1"/>
</dbReference>
<dbReference type="GO" id="GO:0009523">
    <property type="term" value="C:photosystem II"/>
    <property type="evidence" value="ECO:0007669"/>
    <property type="project" value="UniProtKB-KW"/>
</dbReference>
<dbReference type="SUPFAM" id="SSF110296">
    <property type="entry name" value="Oligoxyloglucan reducing end-specific cellobiohydrolase"/>
    <property type="match status" value="1"/>
</dbReference>
<protein>
    <recommendedName>
        <fullName evidence="9">Secretion system C-terminal sorting domain-containing protein</fullName>
    </recommendedName>
</protein>
<dbReference type="Proteomes" id="UP000005631">
    <property type="component" value="Chromosome"/>
</dbReference>
<evidence type="ECO:0008006" key="9">
    <source>
        <dbReference type="Google" id="ProtNLM"/>
    </source>
</evidence>
<dbReference type="STRING" id="926562.Oweho_1439"/>
<dbReference type="NCBIfam" id="TIGR04183">
    <property type="entry name" value="Por_Secre_tail"/>
    <property type="match status" value="1"/>
</dbReference>
<dbReference type="InterPro" id="IPR028203">
    <property type="entry name" value="PSII_CF48-like_dom"/>
</dbReference>
<dbReference type="eggNOG" id="COG4447">
    <property type="taxonomic scope" value="Bacteria"/>
</dbReference>
<evidence type="ECO:0000256" key="2">
    <source>
        <dbReference type="ARBA" id="ARBA00022729"/>
    </source>
</evidence>
<dbReference type="Gene3D" id="2.130.10.10">
    <property type="entry name" value="YVTN repeat-like/Quinoprotein amine dehydrogenase"/>
    <property type="match status" value="1"/>
</dbReference>
<dbReference type="KEGG" id="oho:Oweho_1439"/>
<feature type="domain" description="Secretion system C-terminal sorting" evidence="6">
    <location>
        <begin position="341"/>
        <end position="411"/>
    </location>
</feature>
<evidence type="ECO:0000256" key="1">
    <source>
        <dbReference type="ARBA" id="ARBA00022531"/>
    </source>
</evidence>
<dbReference type="Pfam" id="PF18962">
    <property type="entry name" value="Por_Secre_tail"/>
    <property type="match status" value="1"/>
</dbReference>
<evidence type="ECO:0000259" key="5">
    <source>
        <dbReference type="Pfam" id="PF14870"/>
    </source>
</evidence>
<organism evidence="7 8">
    <name type="scientific">Owenweeksia hongkongensis (strain DSM 17368 / CIP 108786 / JCM 12287 / NRRL B-23963 / UST20020801)</name>
    <dbReference type="NCBI Taxonomy" id="926562"/>
    <lineage>
        <taxon>Bacteria</taxon>
        <taxon>Pseudomonadati</taxon>
        <taxon>Bacteroidota</taxon>
        <taxon>Flavobacteriia</taxon>
        <taxon>Flavobacteriales</taxon>
        <taxon>Owenweeksiaceae</taxon>
        <taxon>Owenweeksia</taxon>
    </lineage>
</organism>
<gene>
    <name evidence="7" type="ordered locus">Oweho_1439</name>
</gene>
<feature type="chain" id="PRO_5003514830" description="Secretion system C-terminal sorting domain-containing protein" evidence="4">
    <location>
        <begin position="23"/>
        <end position="413"/>
    </location>
</feature>
<feature type="domain" description="Photosynthesis system II assembly factor Ycf48/Hcf136-like" evidence="5">
    <location>
        <begin position="62"/>
        <end position="161"/>
    </location>
</feature>
<evidence type="ECO:0000313" key="7">
    <source>
        <dbReference type="EMBL" id="AEV32435.1"/>
    </source>
</evidence>
<keyword evidence="3" id="KW-0604">Photosystem II</keyword>
<dbReference type="GO" id="GO:0015979">
    <property type="term" value="P:photosynthesis"/>
    <property type="evidence" value="ECO:0007669"/>
    <property type="project" value="UniProtKB-KW"/>
</dbReference>
<dbReference type="HOGENOM" id="CLU_658622_0_0_10"/>
<dbReference type="PANTHER" id="PTHR47199">
    <property type="entry name" value="PHOTOSYSTEM II STABILITY/ASSEMBLY FACTOR HCF136, CHLOROPLASTIC"/>
    <property type="match status" value="1"/>
</dbReference>
<evidence type="ECO:0000259" key="6">
    <source>
        <dbReference type="Pfam" id="PF18962"/>
    </source>
</evidence>
<name>G8R867_OWEHD</name>
<dbReference type="AlphaFoldDB" id="G8R867"/>
<evidence type="ECO:0000256" key="4">
    <source>
        <dbReference type="SAM" id="SignalP"/>
    </source>
</evidence>
<evidence type="ECO:0000313" key="8">
    <source>
        <dbReference type="Proteomes" id="UP000005631"/>
    </source>
</evidence>
<evidence type="ECO:0000256" key="3">
    <source>
        <dbReference type="ARBA" id="ARBA00023276"/>
    </source>
</evidence>
<feature type="signal peptide" evidence="4">
    <location>
        <begin position="1"/>
        <end position="22"/>
    </location>
</feature>
<dbReference type="PANTHER" id="PTHR47199:SF2">
    <property type="entry name" value="PHOTOSYSTEM II STABILITY_ASSEMBLY FACTOR HCF136, CHLOROPLASTIC"/>
    <property type="match status" value="1"/>
</dbReference>
<proteinExistence type="predicted"/>
<keyword evidence="1" id="KW-0602">Photosynthesis</keyword>
<keyword evidence="2 4" id="KW-0732">Signal</keyword>
<dbReference type="InterPro" id="IPR015943">
    <property type="entry name" value="WD40/YVTN_repeat-like_dom_sf"/>
</dbReference>
<dbReference type="EMBL" id="CP003156">
    <property type="protein sequence ID" value="AEV32435.1"/>
    <property type="molecule type" value="Genomic_DNA"/>
</dbReference>
<sequence>MKNKYFLLTISCLLSLSSFSQWQLVDSISNGSFQCLHFVNSDTGFAYNDWATLRRTTDGGNSWDTVSIAFDSYMYDIDFANNNVGYAVGGAWFPFNKYYANSIMKTTDGGLNWDSVYGNSSGGVFYDVEVVSPNEFYAVGDYMMVHSTDGGATLDTFSISTPLESFSKIEFVSPQHGYLLGRTYVQTSTYLNRLYETTDGGSTWQVVHSDTLGYQGFTDFVIDASGNGILFGEKGQVRSNQGSGWNIVPLADSSLIFTMAEMADGRIYAIGDDGGIKKLFETSDFGNTWSSQLIPVDSNNYVVDMSFPNGGVGYFITNRHVYKNSALISIIEEKGLLQLEVFPNPTVNTVSVSLPVNEDVSVQLTNISGSRVKEMTFTDVNTFEVNLEIEPAGFYLLNVSAGGQNTVVKLIKK</sequence>
<reference evidence="7 8" key="1">
    <citation type="journal article" date="2012" name="Stand. Genomic Sci.">
        <title>Genome sequence of the orange-pigmented seawater bacterium Owenweeksia hongkongensis type strain (UST20020801(T)).</title>
        <authorList>
            <person name="Riedel T."/>
            <person name="Held B."/>
            <person name="Nolan M."/>
            <person name="Lucas S."/>
            <person name="Lapidus A."/>
            <person name="Tice H."/>
            <person name="Del Rio T.G."/>
            <person name="Cheng J.F."/>
            <person name="Han C."/>
            <person name="Tapia R."/>
            <person name="Goodwin L.A."/>
            <person name="Pitluck S."/>
            <person name="Liolios K."/>
            <person name="Mavromatis K."/>
            <person name="Pagani I."/>
            <person name="Ivanova N."/>
            <person name="Mikhailova N."/>
            <person name="Pati A."/>
            <person name="Chen A."/>
            <person name="Palaniappan K."/>
            <person name="Rohde M."/>
            <person name="Tindall B.J."/>
            <person name="Detter J.C."/>
            <person name="Goker M."/>
            <person name="Woyke T."/>
            <person name="Bristow J."/>
            <person name="Eisen J.A."/>
            <person name="Markowitz V."/>
            <person name="Hugenholtz P."/>
            <person name="Klenk H.P."/>
            <person name="Kyrpides N.C."/>
        </authorList>
    </citation>
    <scope>NUCLEOTIDE SEQUENCE</scope>
    <source>
        <strain evidence="8">DSM 17368 / JCM 12287 / NRRL B-23963</strain>
    </source>
</reference>
<dbReference type="InterPro" id="IPR026444">
    <property type="entry name" value="Secre_tail"/>
</dbReference>
<accession>G8R867</accession>
<dbReference type="Pfam" id="PF14870">
    <property type="entry name" value="PSII_BNR"/>
    <property type="match status" value="1"/>
</dbReference>
<keyword evidence="8" id="KW-1185">Reference proteome</keyword>
<dbReference type="OrthoDB" id="9764804at2"/>